<keyword evidence="6 9" id="KW-1133">Transmembrane helix</keyword>
<dbReference type="InterPro" id="IPR052157">
    <property type="entry name" value="BCAA_transport_permease"/>
</dbReference>
<comment type="similarity">
    <text evidence="8">Belongs to the binding-protein-dependent transport system permease family. LivHM subfamily.</text>
</comment>
<keyword evidence="4 9" id="KW-0812">Transmembrane</keyword>
<feature type="transmembrane region" description="Helical" evidence="9">
    <location>
        <begin position="136"/>
        <end position="158"/>
    </location>
</feature>
<evidence type="ECO:0000256" key="3">
    <source>
        <dbReference type="ARBA" id="ARBA00022475"/>
    </source>
</evidence>
<feature type="transmembrane region" description="Helical" evidence="9">
    <location>
        <begin position="20"/>
        <end position="41"/>
    </location>
</feature>
<dbReference type="GO" id="GO:0005886">
    <property type="term" value="C:plasma membrane"/>
    <property type="evidence" value="ECO:0007669"/>
    <property type="project" value="UniProtKB-SubCell"/>
</dbReference>
<dbReference type="InterPro" id="IPR001851">
    <property type="entry name" value="ABC_transp_permease"/>
</dbReference>
<dbReference type="Proteomes" id="UP000192455">
    <property type="component" value="Unassembled WGS sequence"/>
</dbReference>
<comment type="subcellular location">
    <subcellularLocation>
        <location evidence="1">Cell membrane</location>
        <topology evidence="1">Multi-pass membrane protein</topology>
    </subcellularLocation>
</comment>
<dbReference type="PANTHER" id="PTHR11795">
    <property type="entry name" value="BRANCHED-CHAIN AMINO ACID TRANSPORT SYSTEM PERMEASE PROTEIN LIVH"/>
    <property type="match status" value="1"/>
</dbReference>
<dbReference type="STRING" id="515897.SAMN05421849_1769"/>
<accession>A0A1R3WWG1</accession>
<dbReference type="Pfam" id="PF02653">
    <property type="entry name" value="BPD_transp_2"/>
    <property type="match status" value="1"/>
</dbReference>
<reference evidence="10 11" key="1">
    <citation type="submission" date="2017-01" db="EMBL/GenBank/DDBJ databases">
        <authorList>
            <person name="Mah S.A."/>
            <person name="Swanson W.J."/>
            <person name="Moy G.W."/>
            <person name="Vacquier V.D."/>
        </authorList>
    </citation>
    <scope>NUCLEOTIDE SEQUENCE [LARGE SCALE GENOMIC DNA]</scope>
    <source>
        <strain evidence="10 11">DSM 21219</strain>
    </source>
</reference>
<evidence type="ECO:0000256" key="8">
    <source>
        <dbReference type="ARBA" id="ARBA00037998"/>
    </source>
</evidence>
<keyword evidence="3" id="KW-1003">Cell membrane</keyword>
<evidence type="ECO:0000256" key="1">
    <source>
        <dbReference type="ARBA" id="ARBA00004651"/>
    </source>
</evidence>
<keyword evidence="7 9" id="KW-0472">Membrane</keyword>
<dbReference type="EMBL" id="FTPS01000001">
    <property type="protein sequence ID" value="SIT82756.1"/>
    <property type="molecule type" value="Genomic_DNA"/>
</dbReference>
<dbReference type="AlphaFoldDB" id="A0A1R3WWG1"/>
<dbReference type="PANTHER" id="PTHR11795:SF447">
    <property type="entry name" value="ABC TRANSPORTER PERMEASE PROTEIN"/>
    <property type="match status" value="1"/>
</dbReference>
<evidence type="ECO:0000256" key="9">
    <source>
        <dbReference type="SAM" id="Phobius"/>
    </source>
</evidence>
<evidence type="ECO:0000256" key="2">
    <source>
        <dbReference type="ARBA" id="ARBA00022448"/>
    </source>
</evidence>
<dbReference type="GO" id="GO:0006865">
    <property type="term" value="P:amino acid transport"/>
    <property type="evidence" value="ECO:0007669"/>
    <property type="project" value="UniProtKB-KW"/>
</dbReference>
<evidence type="ECO:0000256" key="4">
    <source>
        <dbReference type="ARBA" id="ARBA00022692"/>
    </source>
</evidence>
<feature type="transmembrane region" description="Helical" evidence="9">
    <location>
        <begin position="192"/>
        <end position="216"/>
    </location>
</feature>
<evidence type="ECO:0000256" key="7">
    <source>
        <dbReference type="ARBA" id="ARBA00023136"/>
    </source>
</evidence>
<name>A0A1R3WWG1_9RHOB</name>
<feature type="transmembrane region" description="Helical" evidence="9">
    <location>
        <begin position="222"/>
        <end position="249"/>
    </location>
</feature>
<keyword evidence="2" id="KW-0813">Transport</keyword>
<protein>
    <submittedName>
        <fullName evidence="10">Amino acid/amide ABC transporter membrane protein 1, HAAT family</fullName>
    </submittedName>
</protein>
<keyword evidence="5" id="KW-0029">Amino-acid transport</keyword>
<evidence type="ECO:0000256" key="5">
    <source>
        <dbReference type="ARBA" id="ARBA00022970"/>
    </source>
</evidence>
<proteinExistence type="inferred from homology"/>
<evidence type="ECO:0000313" key="10">
    <source>
        <dbReference type="EMBL" id="SIT82756.1"/>
    </source>
</evidence>
<feature type="transmembrane region" description="Helical" evidence="9">
    <location>
        <begin position="261"/>
        <end position="286"/>
    </location>
</feature>
<dbReference type="CDD" id="cd06582">
    <property type="entry name" value="TM_PBP1_LivH_like"/>
    <property type="match status" value="1"/>
</dbReference>
<feature type="transmembrane region" description="Helical" evidence="9">
    <location>
        <begin position="61"/>
        <end position="86"/>
    </location>
</feature>
<dbReference type="RefSeq" id="WP_076649511.1">
    <property type="nucleotide sequence ID" value="NZ_FTPS01000001.1"/>
</dbReference>
<organism evidence="10 11">
    <name type="scientific">Pontibaca methylaminivorans</name>
    <dbReference type="NCBI Taxonomy" id="515897"/>
    <lineage>
        <taxon>Bacteria</taxon>
        <taxon>Pseudomonadati</taxon>
        <taxon>Pseudomonadota</taxon>
        <taxon>Alphaproteobacteria</taxon>
        <taxon>Rhodobacterales</taxon>
        <taxon>Roseobacteraceae</taxon>
        <taxon>Pontibaca</taxon>
    </lineage>
</organism>
<feature type="transmembrane region" description="Helical" evidence="9">
    <location>
        <begin position="93"/>
        <end position="116"/>
    </location>
</feature>
<gene>
    <name evidence="10" type="ORF">SAMN05421849_1769</name>
</gene>
<sequence>MDILGQITSYGYQYFDNAAFLALATLGLVLIYGMMGVINMAHGELMMIGAYVATYSFHAGVPVPIAVLMAGIVAGGAGALIEILIVRHFYNQLLSSLVVTWGLSLMASQGMLLLMGPSTLNMPTPLGSFTIGGFTFGTYRMVMVAVAIALILGIWLLFRYTGFGKRAQATMENDRMAAALGINTRRIYTSTFAFGSALGGIAGGMFAMTAAVSPFFGQGYTAVAFITVVLGGSANALGGLLASVGYLSTAQTLLSNMFNQYIGYVALFGAAFIALLLMPAGFSAAIERRRQRKMQR</sequence>
<evidence type="ECO:0000256" key="6">
    <source>
        <dbReference type="ARBA" id="ARBA00022989"/>
    </source>
</evidence>
<keyword evidence="11" id="KW-1185">Reference proteome</keyword>
<dbReference type="OrthoDB" id="9807115at2"/>
<evidence type="ECO:0000313" key="11">
    <source>
        <dbReference type="Proteomes" id="UP000192455"/>
    </source>
</evidence>
<dbReference type="GO" id="GO:0022857">
    <property type="term" value="F:transmembrane transporter activity"/>
    <property type="evidence" value="ECO:0007669"/>
    <property type="project" value="InterPro"/>
</dbReference>